<keyword evidence="2" id="KW-1185">Reference proteome</keyword>
<organism evidence="1 2">
    <name type="scientific">Pristionchus mayeri</name>
    <dbReference type="NCBI Taxonomy" id="1317129"/>
    <lineage>
        <taxon>Eukaryota</taxon>
        <taxon>Metazoa</taxon>
        <taxon>Ecdysozoa</taxon>
        <taxon>Nematoda</taxon>
        <taxon>Chromadorea</taxon>
        <taxon>Rhabditida</taxon>
        <taxon>Rhabditina</taxon>
        <taxon>Diplogasteromorpha</taxon>
        <taxon>Diplogasteroidea</taxon>
        <taxon>Neodiplogasteridae</taxon>
        <taxon>Pristionchus</taxon>
    </lineage>
</organism>
<comment type="caution">
    <text evidence="1">The sequence shown here is derived from an EMBL/GenBank/DDBJ whole genome shotgun (WGS) entry which is preliminary data.</text>
</comment>
<evidence type="ECO:0000313" key="2">
    <source>
        <dbReference type="Proteomes" id="UP001328107"/>
    </source>
</evidence>
<feature type="non-terminal residue" evidence="1">
    <location>
        <position position="1"/>
    </location>
</feature>
<gene>
    <name evidence="1" type="ORF">PMAYCL1PPCAC_07800</name>
</gene>
<accession>A0AAN4ZIK9</accession>
<proteinExistence type="predicted"/>
<name>A0AAN4ZIK9_9BILA</name>
<protein>
    <submittedName>
        <fullName evidence="1">Uncharacterized protein</fullName>
    </submittedName>
</protein>
<dbReference type="Proteomes" id="UP001328107">
    <property type="component" value="Unassembled WGS sequence"/>
</dbReference>
<dbReference type="EMBL" id="BTRK01000002">
    <property type="protein sequence ID" value="GMR37605.1"/>
    <property type="molecule type" value="Genomic_DNA"/>
</dbReference>
<sequence length="167" mass="19001">IMSSLDSFPPEILEMIIGRLSHDGQVSLSKVTILLFNNFPVHFGIYKDIFQLSNSIMISSFSLDRPMVQQFFALHNHSLRTWRIKGADKQKVNCFRTFSFPSTAKFSFFGAAKIDNLEMDKGHPVYLDNDNIDHLTSLLSGCIVNKINLIIDKQTLEKVDKLPAFFA</sequence>
<evidence type="ECO:0000313" key="1">
    <source>
        <dbReference type="EMBL" id="GMR37605.1"/>
    </source>
</evidence>
<reference evidence="2" key="1">
    <citation type="submission" date="2022-10" db="EMBL/GenBank/DDBJ databases">
        <title>Genome assembly of Pristionchus species.</title>
        <authorList>
            <person name="Yoshida K."/>
            <person name="Sommer R.J."/>
        </authorList>
    </citation>
    <scope>NUCLEOTIDE SEQUENCE [LARGE SCALE GENOMIC DNA]</scope>
    <source>
        <strain evidence="2">RS5460</strain>
    </source>
</reference>
<dbReference type="AlphaFoldDB" id="A0AAN4ZIK9"/>